<evidence type="ECO:0000256" key="1">
    <source>
        <dbReference type="ARBA" id="ARBA00022801"/>
    </source>
</evidence>
<organism evidence="3 4">
    <name type="scientific">Microscilla marina ATCC 23134</name>
    <dbReference type="NCBI Taxonomy" id="313606"/>
    <lineage>
        <taxon>Bacteria</taxon>
        <taxon>Pseudomonadati</taxon>
        <taxon>Bacteroidota</taxon>
        <taxon>Cytophagia</taxon>
        <taxon>Cytophagales</taxon>
        <taxon>Microscillaceae</taxon>
        <taxon>Microscilla</taxon>
    </lineage>
</organism>
<dbReference type="GO" id="GO:0018786">
    <property type="term" value="F:haloalkane dehalogenase activity"/>
    <property type="evidence" value="ECO:0007669"/>
    <property type="project" value="UniProtKB-EC"/>
</dbReference>
<dbReference type="InterPro" id="IPR000073">
    <property type="entry name" value="AB_hydrolase_1"/>
</dbReference>
<dbReference type="EC" id="3.8.1.5" evidence="3"/>
<accession>A1ZJP3</accession>
<dbReference type="Proteomes" id="UP000004095">
    <property type="component" value="Unassembled WGS sequence"/>
</dbReference>
<comment type="caution">
    <text evidence="3">The sequence shown here is derived from an EMBL/GenBank/DDBJ whole genome shotgun (WGS) entry which is preliminary data.</text>
</comment>
<evidence type="ECO:0000259" key="2">
    <source>
        <dbReference type="Pfam" id="PF00561"/>
    </source>
</evidence>
<proteinExistence type="predicted"/>
<dbReference type="PRINTS" id="PR00412">
    <property type="entry name" value="EPOXHYDRLASE"/>
</dbReference>
<dbReference type="Pfam" id="PF00561">
    <property type="entry name" value="Abhydrolase_1"/>
    <property type="match status" value="1"/>
</dbReference>
<evidence type="ECO:0000313" key="4">
    <source>
        <dbReference type="Proteomes" id="UP000004095"/>
    </source>
</evidence>
<dbReference type="Gene3D" id="3.40.50.1820">
    <property type="entry name" value="alpha/beta hydrolase"/>
    <property type="match status" value="1"/>
</dbReference>
<evidence type="ECO:0000313" key="3">
    <source>
        <dbReference type="EMBL" id="EAY29346.1"/>
    </source>
</evidence>
<dbReference type="NCBIfam" id="NF002043">
    <property type="entry name" value="PRK00870.1"/>
    <property type="match status" value="1"/>
</dbReference>
<dbReference type="SUPFAM" id="SSF53474">
    <property type="entry name" value="alpha/beta-Hydrolases"/>
    <property type="match status" value="1"/>
</dbReference>
<dbReference type="InterPro" id="IPR000639">
    <property type="entry name" value="Epox_hydrolase-like"/>
</dbReference>
<name>A1ZJP3_MICM2</name>
<feature type="domain" description="AB hydrolase-1" evidence="2">
    <location>
        <begin position="44"/>
        <end position="281"/>
    </location>
</feature>
<keyword evidence="4" id="KW-1185">Reference proteome</keyword>
<dbReference type="OrthoDB" id="9799612at2"/>
<dbReference type="PANTHER" id="PTHR42977">
    <property type="entry name" value="HYDROLASE-RELATED"/>
    <property type="match status" value="1"/>
</dbReference>
<reference evidence="3 4" key="1">
    <citation type="submission" date="2007-01" db="EMBL/GenBank/DDBJ databases">
        <authorList>
            <person name="Haygood M."/>
            <person name="Podell S."/>
            <person name="Anderson C."/>
            <person name="Hopkinson B."/>
            <person name="Roe K."/>
            <person name="Barbeau K."/>
            <person name="Gaasterland T."/>
            <person name="Ferriera S."/>
            <person name="Johnson J."/>
            <person name="Kravitz S."/>
            <person name="Beeson K."/>
            <person name="Sutton G."/>
            <person name="Rogers Y.-H."/>
            <person name="Friedman R."/>
            <person name="Frazier M."/>
            <person name="Venter J.C."/>
        </authorList>
    </citation>
    <scope>NUCLEOTIDE SEQUENCE [LARGE SCALE GENOMIC DNA]</scope>
    <source>
        <strain evidence="3 4">ATCC 23134</strain>
    </source>
</reference>
<dbReference type="RefSeq" id="WP_002696338.1">
    <property type="nucleotide sequence ID" value="NZ_AAWS01000011.1"/>
</dbReference>
<gene>
    <name evidence="3" type="ORF">M23134_01402</name>
</gene>
<sequence length="298" mass="33263">MQVLQTPDHQFEHLPEYPFAPHYAPVASNLQMHYVDEGSPNAEVVLLLHGEPSWSFLYRKMIPVITKAGYRAIAPDLIGFGKSDKPANIQDYSYKRHLDWMQAFIDHLGLNNITLFCQDWGGLLGLRMVAENSDKFKRVVASNTFLPTGDIKMPESFVQWKQFSQTVPEFPVGNIIQKATTTELSSDIVAAYNAPFPDESYKAGARVFPALVPDSPTSPESEANRNAWKVLSQWTKPFLTCFGDADPITKGADKFFQQMIPGTKGQAHTTVAGGGHFIQEDRGEELGKIVVEFIKANK</sequence>
<dbReference type="PANTHER" id="PTHR42977:SF3">
    <property type="entry name" value="AB HYDROLASE-1 DOMAIN-CONTAINING PROTEIN"/>
    <property type="match status" value="1"/>
</dbReference>
<dbReference type="EMBL" id="AAWS01000011">
    <property type="protein sequence ID" value="EAY29346.1"/>
    <property type="molecule type" value="Genomic_DNA"/>
</dbReference>
<dbReference type="InterPro" id="IPR029058">
    <property type="entry name" value="AB_hydrolase_fold"/>
</dbReference>
<keyword evidence="1 3" id="KW-0378">Hydrolase</keyword>
<dbReference type="InterPro" id="IPR051340">
    <property type="entry name" value="Haloalkane_dehalogenase"/>
</dbReference>
<dbReference type="GO" id="GO:0004301">
    <property type="term" value="F:epoxide hydrolase activity"/>
    <property type="evidence" value="ECO:0007669"/>
    <property type="project" value="TreeGrafter"/>
</dbReference>
<protein>
    <submittedName>
        <fullName evidence="3">Haloalkane dehalogenase</fullName>
        <ecNumber evidence="3">3.8.1.5</ecNumber>
    </submittedName>
</protein>
<dbReference type="AlphaFoldDB" id="A1ZJP3"/>
<dbReference type="eggNOG" id="COG0596">
    <property type="taxonomic scope" value="Bacteria"/>
</dbReference>